<accession>A0A9W8TL09</accession>
<keyword evidence="2" id="KW-1185">Reference proteome</keyword>
<name>A0A9W8TL09_9PEZI</name>
<gene>
    <name evidence="1" type="ORF">NPX13_g7606</name>
</gene>
<reference evidence="1" key="1">
    <citation type="submission" date="2022-07" db="EMBL/GenBank/DDBJ databases">
        <title>Genome Sequence of Xylaria arbuscula.</title>
        <authorList>
            <person name="Buettner E."/>
        </authorList>
    </citation>
    <scope>NUCLEOTIDE SEQUENCE</scope>
    <source>
        <strain evidence="1">VT107</strain>
    </source>
</reference>
<dbReference type="Proteomes" id="UP001148614">
    <property type="component" value="Unassembled WGS sequence"/>
</dbReference>
<comment type="caution">
    <text evidence="1">The sequence shown here is derived from an EMBL/GenBank/DDBJ whole genome shotgun (WGS) entry which is preliminary data.</text>
</comment>
<evidence type="ECO:0000313" key="1">
    <source>
        <dbReference type="EMBL" id="KAJ3565143.1"/>
    </source>
</evidence>
<sequence length="81" mass="9589">MSPRSPLPQRTPQDVEDLRVVQRLHREQPELNLEKLIDALRKELDHEPSPLVLHIAAKHFDPFDESRSILHWKRTGRYASF</sequence>
<dbReference type="AlphaFoldDB" id="A0A9W8TL09"/>
<proteinExistence type="predicted"/>
<dbReference type="EMBL" id="JANPWZ010001525">
    <property type="protein sequence ID" value="KAJ3565143.1"/>
    <property type="molecule type" value="Genomic_DNA"/>
</dbReference>
<organism evidence="1 2">
    <name type="scientific">Xylaria arbuscula</name>
    <dbReference type="NCBI Taxonomy" id="114810"/>
    <lineage>
        <taxon>Eukaryota</taxon>
        <taxon>Fungi</taxon>
        <taxon>Dikarya</taxon>
        <taxon>Ascomycota</taxon>
        <taxon>Pezizomycotina</taxon>
        <taxon>Sordariomycetes</taxon>
        <taxon>Xylariomycetidae</taxon>
        <taxon>Xylariales</taxon>
        <taxon>Xylariaceae</taxon>
        <taxon>Xylaria</taxon>
    </lineage>
</organism>
<evidence type="ECO:0000313" key="2">
    <source>
        <dbReference type="Proteomes" id="UP001148614"/>
    </source>
</evidence>
<protein>
    <submittedName>
        <fullName evidence="1">Uncharacterized protein</fullName>
    </submittedName>
</protein>